<dbReference type="Proteomes" id="UP000681340">
    <property type="component" value="Unassembled WGS sequence"/>
</dbReference>
<evidence type="ECO:0000313" key="4">
    <source>
        <dbReference type="EMBL" id="GIM66269.1"/>
    </source>
</evidence>
<feature type="repeat" description="WD" evidence="3">
    <location>
        <begin position="1250"/>
        <end position="1293"/>
    </location>
</feature>
<dbReference type="RefSeq" id="WP_212988267.1">
    <property type="nucleotide sequence ID" value="NZ_BAABEA010000009.1"/>
</dbReference>
<dbReference type="EMBL" id="BOQL01000018">
    <property type="protein sequence ID" value="GIM66269.1"/>
    <property type="molecule type" value="Genomic_DNA"/>
</dbReference>
<dbReference type="InterPro" id="IPR011047">
    <property type="entry name" value="Quinoprotein_ADH-like_sf"/>
</dbReference>
<dbReference type="Pfam" id="PF00400">
    <property type="entry name" value="WD40"/>
    <property type="match status" value="6"/>
</dbReference>
<dbReference type="InterPro" id="IPR019775">
    <property type="entry name" value="WD40_repeat_CS"/>
</dbReference>
<dbReference type="PANTHER" id="PTHR22847">
    <property type="entry name" value="WD40 REPEAT PROTEIN"/>
    <property type="match status" value="1"/>
</dbReference>
<dbReference type="SUPFAM" id="SSF50998">
    <property type="entry name" value="Quinoprotein alcohol dehydrogenase-like"/>
    <property type="match status" value="1"/>
</dbReference>
<evidence type="ECO:0000256" key="3">
    <source>
        <dbReference type="PROSITE-ProRule" id="PRU00221"/>
    </source>
</evidence>
<dbReference type="PRINTS" id="PR00320">
    <property type="entry name" value="GPROTEINBRPT"/>
</dbReference>
<dbReference type="PROSITE" id="PS50294">
    <property type="entry name" value="WD_REPEATS_REGION"/>
    <property type="match status" value="1"/>
</dbReference>
<dbReference type="PROSITE" id="PS50082">
    <property type="entry name" value="WD_REPEATS_2"/>
    <property type="match status" value="6"/>
</dbReference>
<reference evidence="4" key="1">
    <citation type="submission" date="2021-03" db="EMBL/GenBank/DDBJ databases">
        <title>Whole genome shotgun sequence of Actinoplanes auranticolor NBRC 12245.</title>
        <authorList>
            <person name="Komaki H."/>
            <person name="Tamura T."/>
        </authorList>
    </citation>
    <scope>NUCLEOTIDE SEQUENCE</scope>
    <source>
        <strain evidence="4">NBRC 12245</strain>
    </source>
</reference>
<feature type="repeat" description="WD" evidence="3">
    <location>
        <begin position="1294"/>
        <end position="1337"/>
    </location>
</feature>
<dbReference type="InterPro" id="IPR020472">
    <property type="entry name" value="WD40_PAC1"/>
</dbReference>
<evidence type="ECO:0000256" key="2">
    <source>
        <dbReference type="ARBA" id="ARBA00022737"/>
    </source>
</evidence>
<keyword evidence="5" id="KW-1185">Reference proteome</keyword>
<dbReference type="InterPro" id="IPR001680">
    <property type="entry name" value="WD40_rpt"/>
</dbReference>
<evidence type="ECO:0000313" key="5">
    <source>
        <dbReference type="Proteomes" id="UP000681340"/>
    </source>
</evidence>
<feature type="repeat" description="WD" evidence="3">
    <location>
        <begin position="974"/>
        <end position="1017"/>
    </location>
</feature>
<comment type="caution">
    <text evidence="4">The sequence shown here is derived from an EMBL/GenBank/DDBJ whole genome shotgun (WGS) entry which is preliminary data.</text>
</comment>
<protein>
    <recommendedName>
        <fullName evidence="6">WD40 repeat protein</fullName>
    </recommendedName>
</protein>
<dbReference type="InterPro" id="IPR027417">
    <property type="entry name" value="P-loop_NTPase"/>
</dbReference>
<dbReference type="InterPro" id="IPR015943">
    <property type="entry name" value="WD40/YVTN_repeat-like_dom_sf"/>
</dbReference>
<dbReference type="Gene3D" id="3.40.50.300">
    <property type="entry name" value="P-loop containing nucleotide triphosphate hydrolases"/>
    <property type="match status" value="1"/>
</dbReference>
<name>A0A919S6H6_9ACTN</name>
<dbReference type="InterPro" id="IPR036322">
    <property type="entry name" value="WD40_repeat_dom_sf"/>
</dbReference>
<dbReference type="CDD" id="cd00200">
    <property type="entry name" value="WD40"/>
    <property type="match status" value="1"/>
</dbReference>
<keyword evidence="2" id="KW-0677">Repeat</keyword>
<dbReference type="SMART" id="SM00320">
    <property type="entry name" value="WD40"/>
    <property type="match status" value="10"/>
</dbReference>
<dbReference type="SUPFAM" id="SSF50978">
    <property type="entry name" value="WD40 repeat-like"/>
    <property type="match status" value="1"/>
</dbReference>
<feature type="repeat" description="WD" evidence="3">
    <location>
        <begin position="1018"/>
        <end position="1053"/>
    </location>
</feature>
<dbReference type="InterPro" id="IPR009003">
    <property type="entry name" value="Peptidase_S1_PA"/>
</dbReference>
<organism evidence="4 5">
    <name type="scientific">Actinoplanes auranticolor</name>
    <dbReference type="NCBI Taxonomy" id="47988"/>
    <lineage>
        <taxon>Bacteria</taxon>
        <taxon>Bacillati</taxon>
        <taxon>Actinomycetota</taxon>
        <taxon>Actinomycetes</taxon>
        <taxon>Micromonosporales</taxon>
        <taxon>Micromonosporaceae</taxon>
        <taxon>Actinoplanes</taxon>
    </lineage>
</organism>
<feature type="repeat" description="WD" evidence="3">
    <location>
        <begin position="887"/>
        <end position="921"/>
    </location>
</feature>
<feature type="repeat" description="WD" evidence="3">
    <location>
        <begin position="864"/>
        <end position="886"/>
    </location>
</feature>
<sequence length="1380" mass="147996">MVIERAGGRHFAGPGYDPWTVTIFAGTARTPLGCGVLIDRRRVLTCWHVIEGQKAMTIAFPKADVPRTVRVEVAEARGDHHLDVAVLRLAADAPPEAAPAPLRSPRPQDLTGDRWWAFGFPRESESGADAHGQIGIRLAYGRVRLETQSRYVVKAGFSGTGVWSRDFNAVVGLVVQAQPGGRNAGDAEAITLHQIARELPDEKVQALAAWSIAAAGDTALEAWGWSLTTDREAVRHWRPRARGVSIDTEGGYRFRGRTVALTEVVGWLQRAVPDTRVLVVTGSPGVGKSAVLGRIVTTADEAVRAALPTDDRNVRAPVGSVACAVHMKGKTALDVAVEIARAASIRMPRTVNDLAPALRDRLSRTRGRFNLIVDALDEAATPAQARLIVSALLLPVARTCAPFGAQVIVGSRRADDKGSLLRAFGKSAHLIDLDRQQYFAEADLEAYALATLALLGAERAGNPYADSAVAEPVARRIATLADRNFLIAGLIARSHGMYDEEAIEPDSLSFTATVDEALTEYLNRLPPVDGVPATDLLTALGYAHPPGMSIDLWRVALEALDVHIGREGLLSFAGSSAANFLVESSHDAGTPRYRLFHQALNDSLVRRRTLSDRRGADQLALAQHLIGYGRQAGWAQADPYLLRTLPTYAAWAGLIDELLADDAFLLHADLPRLTQLAEHALTPGGRARARLLRLTPHALNASPAERAALFGVTSALEQQPNTFAAWPGAPYRVGWAAVPSRAEHSILESHTGAVRAICAVTVDRRSHVASVGDFPFVRLWDPATGQHWAVPIRTGEQGRQAQAEPLFAVCPVTGGERPLLAAAGKSGTIYFIDATNRRLEGTFAGPTTAVRSLCTVTIERRTHLVAGCDDGMIRVWELRTGAQVRVIAAHSGSVRTVSVIESTRGPAVLSAGDDFLARVWDPHGWEVTIQFAGHVDRVRAACALTVGGRMSIAATNYKSVLIHNRGAQGSPIASNGHSKAILGIAPCRVNGQTALATVSSDGDVRVWDPRKGHCLRVLAGHTDVVHAVCTVVLDGHEYLATGGKDRTVRLWDLTADEGRVGAARRGGRTSAACTVRLRTDTVAGVDGTSGVIRLQTAETGAEIRLMGGGLGTVNSLCKVRVQDREFLVVASDSGVIQTWDPITGKQILTDIRRFDYLQAVCAFRTEDGEDLLAIAGPRNRGVTLQFCRPEDGRIVHRSRLTDRLNFGAPIDDIQRVNAIRQLPGADRLLAAAGDDDVLLWGPTGRYLTTLRGHGGTVRALTAIAADGKWLLASAGDDRKIRFWNTQTQTCTAVLTGHLDGVSALCPVTVGGRSLLASGGRDRTIRLWEPTGGSPILSIPVHYPVLACLEVSGLLFVGLTAGCLALNLNASHQELPNFWER</sequence>
<dbReference type="Gene3D" id="2.40.10.120">
    <property type="match status" value="1"/>
</dbReference>
<proteinExistence type="predicted"/>
<evidence type="ECO:0000256" key="1">
    <source>
        <dbReference type="ARBA" id="ARBA00022574"/>
    </source>
</evidence>
<dbReference type="SUPFAM" id="SSF50494">
    <property type="entry name" value="Trypsin-like serine proteases"/>
    <property type="match status" value="1"/>
</dbReference>
<keyword evidence="1 3" id="KW-0853">WD repeat</keyword>
<dbReference type="Gene3D" id="2.130.10.10">
    <property type="entry name" value="YVTN repeat-like/Quinoprotein amine dehydrogenase"/>
    <property type="match status" value="3"/>
</dbReference>
<accession>A0A919S6H6</accession>
<gene>
    <name evidence="4" type="ORF">Aau02nite_22400</name>
</gene>
<dbReference type="SUPFAM" id="SSF52540">
    <property type="entry name" value="P-loop containing nucleoside triphosphate hydrolases"/>
    <property type="match status" value="1"/>
</dbReference>
<evidence type="ECO:0008006" key="6">
    <source>
        <dbReference type="Google" id="ProtNLM"/>
    </source>
</evidence>
<dbReference type="PANTHER" id="PTHR22847:SF637">
    <property type="entry name" value="WD REPEAT DOMAIN 5B"/>
    <property type="match status" value="1"/>
</dbReference>
<dbReference type="Pfam" id="PF13365">
    <property type="entry name" value="Trypsin_2"/>
    <property type="match status" value="1"/>
</dbReference>
<dbReference type="PROSITE" id="PS00678">
    <property type="entry name" value="WD_REPEATS_1"/>
    <property type="match status" value="2"/>
</dbReference>